<sequence>MLLGGTRSEEAPRESFREDAQVQVFSQNTWRMNDPPLNIDQSLKRGGNTITPQKHHAETGHSWPALEVCSPHHDARCWERNHGALTKTAPVRDRNEALTVLGERCPCGGPGPVRFFTVASGLRAATGLFLSFFHFGTRPKSLESKRTWPFSSSVPASTETTLGVRNRNG</sequence>
<gene>
    <name evidence="1" type="ORF">ANANG_G00103070</name>
</gene>
<comment type="caution">
    <text evidence="1">The sequence shown here is derived from an EMBL/GenBank/DDBJ whole genome shotgun (WGS) entry which is preliminary data.</text>
</comment>
<keyword evidence="2" id="KW-1185">Reference proteome</keyword>
<evidence type="ECO:0000313" key="2">
    <source>
        <dbReference type="Proteomes" id="UP001044222"/>
    </source>
</evidence>
<dbReference type="AlphaFoldDB" id="A0A9D3MJ00"/>
<proteinExistence type="predicted"/>
<accession>A0A9D3MJ00</accession>
<name>A0A9D3MJ00_ANGAN</name>
<evidence type="ECO:0000313" key="1">
    <source>
        <dbReference type="EMBL" id="KAG5848782.1"/>
    </source>
</evidence>
<organism evidence="1 2">
    <name type="scientific">Anguilla anguilla</name>
    <name type="common">European freshwater eel</name>
    <name type="synonym">Muraena anguilla</name>
    <dbReference type="NCBI Taxonomy" id="7936"/>
    <lineage>
        <taxon>Eukaryota</taxon>
        <taxon>Metazoa</taxon>
        <taxon>Chordata</taxon>
        <taxon>Craniata</taxon>
        <taxon>Vertebrata</taxon>
        <taxon>Euteleostomi</taxon>
        <taxon>Actinopterygii</taxon>
        <taxon>Neopterygii</taxon>
        <taxon>Teleostei</taxon>
        <taxon>Anguilliformes</taxon>
        <taxon>Anguillidae</taxon>
        <taxon>Anguilla</taxon>
    </lineage>
</organism>
<dbReference type="EMBL" id="JAFIRN010000005">
    <property type="protein sequence ID" value="KAG5848782.1"/>
    <property type="molecule type" value="Genomic_DNA"/>
</dbReference>
<protein>
    <submittedName>
        <fullName evidence="1">Uncharacterized protein</fullName>
    </submittedName>
</protein>
<reference evidence="1" key="1">
    <citation type="submission" date="2021-01" db="EMBL/GenBank/DDBJ databases">
        <title>A chromosome-scale assembly of European eel, Anguilla anguilla.</title>
        <authorList>
            <person name="Henkel C."/>
            <person name="Jong-Raadsen S.A."/>
            <person name="Dufour S."/>
            <person name="Weltzien F.-A."/>
            <person name="Palstra A.P."/>
            <person name="Pelster B."/>
            <person name="Spaink H.P."/>
            <person name="Van Den Thillart G.E."/>
            <person name="Jansen H."/>
            <person name="Zahm M."/>
            <person name="Klopp C."/>
            <person name="Cedric C."/>
            <person name="Louis A."/>
            <person name="Berthelot C."/>
            <person name="Parey E."/>
            <person name="Roest Crollius H."/>
            <person name="Montfort J."/>
            <person name="Robinson-Rechavi M."/>
            <person name="Bucao C."/>
            <person name="Bouchez O."/>
            <person name="Gislard M."/>
            <person name="Lluch J."/>
            <person name="Milhes M."/>
            <person name="Lampietro C."/>
            <person name="Lopez Roques C."/>
            <person name="Donnadieu C."/>
            <person name="Braasch I."/>
            <person name="Desvignes T."/>
            <person name="Postlethwait J."/>
            <person name="Bobe J."/>
            <person name="Guiguen Y."/>
            <person name="Dirks R."/>
        </authorList>
    </citation>
    <scope>NUCLEOTIDE SEQUENCE</scope>
    <source>
        <strain evidence="1">Tag_6206</strain>
        <tissue evidence="1">Liver</tissue>
    </source>
</reference>
<dbReference type="Proteomes" id="UP001044222">
    <property type="component" value="Unassembled WGS sequence"/>
</dbReference>